<dbReference type="AlphaFoldDB" id="A0A4Q1KUA1"/>
<accession>A0A4Q1KUA1</accession>
<evidence type="ECO:0000313" key="5">
    <source>
        <dbReference type="Proteomes" id="UP000289805"/>
    </source>
</evidence>
<dbReference type="Pfam" id="PF13338">
    <property type="entry name" value="AbiEi_4"/>
    <property type="match status" value="1"/>
</dbReference>
<organism evidence="4 5">
    <name type="scientific">Oerskovia turbata</name>
    <dbReference type="NCBI Taxonomy" id="1713"/>
    <lineage>
        <taxon>Bacteria</taxon>
        <taxon>Bacillati</taxon>
        <taxon>Actinomycetota</taxon>
        <taxon>Actinomycetes</taxon>
        <taxon>Micrococcales</taxon>
        <taxon>Cellulomonadaceae</taxon>
        <taxon>Oerskovia</taxon>
    </lineage>
</organism>
<keyword evidence="1" id="KW-1133">Transmembrane helix</keyword>
<evidence type="ECO:0000313" key="3">
    <source>
        <dbReference type="EMBL" id="RXR25365.1"/>
    </source>
</evidence>
<protein>
    <recommendedName>
        <fullName evidence="2">AbiEi antitoxin N-terminal domain-containing protein</fullName>
    </recommendedName>
</protein>
<evidence type="ECO:0000256" key="1">
    <source>
        <dbReference type="SAM" id="Phobius"/>
    </source>
</evidence>
<dbReference type="RefSeq" id="WP_129429548.1">
    <property type="nucleotide sequence ID" value="NZ_JOFV01000003.1"/>
</dbReference>
<evidence type="ECO:0000259" key="2">
    <source>
        <dbReference type="Pfam" id="PF13338"/>
    </source>
</evidence>
<evidence type="ECO:0000313" key="4">
    <source>
        <dbReference type="EMBL" id="RXR32694.1"/>
    </source>
</evidence>
<keyword evidence="1" id="KW-0472">Membrane</keyword>
<keyword evidence="1" id="KW-0812">Transmembrane</keyword>
<feature type="transmembrane region" description="Helical" evidence="1">
    <location>
        <begin position="72"/>
        <end position="97"/>
    </location>
</feature>
<dbReference type="OrthoDB" id="5143202at2"/>
<proteinExistence type="predicted"/>
<dbReference type="EMBL" id="SDJR01000006">
    <property type="protein sequence ID" value="RXR25365.1"/>
    <property type="molecule type" value="Genomic_DNA"/>
</dbReference>
<feature type="domain" description="AbiEi antitoxin N-terminal" evidence="2">
    <location>
        <begin position="14"/>
        <end position="53"/>
    </location>
</feature>
<sequence>MPRRPVPPALLVHAVDQAGLVDIHQARASGLTDGQVRGLVARGEWLRIARGVYDTSGVPVREQPFGARRRRAAWAALLAFGPGAVAVGACALALHGIEGLPVAIRPEAALPRGVNRVDREGVRLRQFDDGMTTTRVGARRLATVDWALAQAVPELPRANALAVLDSALHRGAIGPRGLEVAHDMSRGRRGVARTHDLWTVADGRAESPLESFGRLDCLDEGVPPTTLQLPIEHPDGLAPLRTDMAWRRADGRWLVAEMDGHELHGEPRAVYADRHRQNLIVGTGQVDVLRFTSRDLPGVGRTVRAVLGR</sequence>
<keyword evidence="6" id="KW-1185">Reference proteome</keyword>
<dbReference type="InterPro" id="IPR025159">
    <property type="entry name" value="AbiEi_N"/>
</dbReference>
<dbReference type="Proteomes" id="UP000290517">
    <property type="component" value="Unassembled WGS sequence"/>
</dbReference>
<name>A0A4Q1KUA1_9CELL</name>
<dbReference type="STRING" id="1713.GCA_000718325_00728"/>
<dbReference type="EMBL" id="SDJQ01000017">
    <property type="protein sequence ID" value="RXR32694.1"/>
    <property type="molecule type" value="Genomic_DNA"/>
</dbReference>
<gene>
    <name evidence="3" type="ORF">EQW73_10975</name>
    <name evidence="4" type="ORF">EQW78_13210</name>
</gene>
<reference evidence="5 6" key="1">
    <citation type="submission" date="2019-01" db="EMBL/GenBank/DDBJ databases">
        <title>Oerskovia turbata Genome sequencing and assembly.</title>
        <authorList>
            <person name="Dou T."/>
        </authorList>
    </citation>
    <scope>NUCLEOTIDE SEQUENCE [LARGE SCALE GENOMIC DNA]</scope>
    <source>
        <strain evidence="4 5">JCM12123</strain>
        <strain evidence="3 6">JCM3160</strain>
    </source>
</reference>
<comment type="caution">
    <text evidence="4">The sequence shown here is derived from an EMBL/GenBank/DDBJ whole genome shotgun (WGS) entry which is preliminary data.</text>
</comment>
<dbReference type="Proteomes" id="UP000289805">
    <property type="component" value="Unassembled WGS sequence"/>
</dbReference>
<evidence type="ECO:0000313" key="6">
    <source>
        <dbReference type="Proteomes" id="UP000290517"/>
    </source>
</evidence>